<feature type="chain" id="PRO_5045039107" description="Secreted protein" evidence="2">
    <location>
        <begin position="30"/>
        <end position="236"/>
    </location>
</feature>
<proteinExistence type="predicted"/>
<name>A0ABN0ZCQ3_9ACTN</name>
<feature type="region of interest" description="Disordered" evidence="1">
    <location>
        <begin position="79"/>
        <end position="103"/>
    </location>
</feature>
<sequence>MSKGHAQWSALAAALAATAGLLAAAPASAAEAAPNARGSSGDVEFSLFDRGTGMSEGSTFQLADLGRQGISKSAIEDLAAGRQARPQATSQQTQAGPDDVVGEWTERDGWNTVMRRGYYDATTDRGFGLTKVDQKHNLSLSAVKATTKYPRPGPTGKEPLAGSQTTYNYRTEVLHVKCSGWWIFRTCRVVEVKTIRAGVDFRIPPNGDGKSKGVITAFCENTPGRCPDWVRKAINI</sequence>
<evidence type="ECO:0008006" key="5">
    <source>
        <dbReference type="Google" id="ProtNLM"/>
    </source>
</evidence>
<organism evidence="3 4">
    <name type="scientific">Streptomyces stramineus</name>
    <dbReference type="NCBI Taxonomy" id="173861"/>
    <lineage>
        <taxon>Bacteria</taxon>
        <taxon>Bacillati</taxon>
        <taxon>Actinomycetota</taxon>
        <taxon>Actinomycetes</taxon>
        <taxon>Kitasatosporales</taxon>
        <taxon>Streptomycetaceae</taxon>
        <taxon>Streptomyces</taxon>
    </lineage>
</organism>
<gene>
    <name evidence="3" type="ORF">GCM10009544_02020</name>
</gene>
<feature type="compositionally biased region" description="Polar residues" evidence="1">
    <location>
        <begin position="86"/>
        <end position="95"/>
    </location>
</feature>
<evidence type="ECO:0000256" key="1">
    <source>
        <dbReference type="SAM" id="MobiDB-lite"/>
    </source>
</evidence>
<keyword evidence="2" id="KW-0732">Signal</keyword>
<reference evidence="3 4" key="1">
    <citation type="journal article" date="2019" name="Int. J. Syst. Evol. Microbiol.">
        <title>The Global Catalogue of Microorganisms (GCM) 10K type strain sequencing project: providing services to taxonomists for standard genome sequencing and annotation.</title>
        <authorList>
            <consortium name="The Broad Institute Genomics Platform"/>
            <consortium name="The Broad Institute Genome Sequencing Center for Infectious Disease"/>
            <person name="Wu L."/>
            <person name="Ma J."/>
        </authorList>
    </citation>
    <scope>NUCLEOTIDE SEQUENCE [LARGE SCALE GENOMIC DNA]</scope>
    <source>
        <strain evidence="3 4">JCM 10649</strain>
    </source>
</reference>
<keyword evidence="4" id="KW-1185">Reference proteome</keyword>
<comment type="caution">
    <text evidence="3">The sequence shown here is derived from an EMBL/GenBank/DDBJ whole genome shotgun (WGS) entry which is preliminary data.</text>
</comment>
<dbReference type="Proteomes" id="UP001499895">
    <property type="component" value="Unassembled WGS sequence"/>
</dbReference>
<dbReference type="RefSeq" id="WP_344083880.1">
    <property type="nucleotide sequence ID" value="NZ_BAAAHB010000001.1"/>
</dbReference>
<evidence type="ECO:0000313" key="3">
    <source>
        <dbReference type="EMBL" id="GAA0442851.1"/>
    </source>
</evidence>
<evidence type="ECO:0000313" key="4">
    <source>
        <dbReference type="Proteomes" id="UP001499895"/>
    </source>
</evidence>
<dbReference type="EMBL" id="BAAAHB010000001">
    <property type="protein sequence ID" value="GAA0442851.1"/>
    <property type="molecule type" value="Genomic_DNA"/>
</dbReference>
<protein>
    <recommendedName>
        <fullName evidence="5">Secreted protein</fullName>
    </recommendedName>
</protein>
<feature type="signal peptide" evidence="2">
    <location>
        <begin position="1"/>
        <end position="29"/>
    </location>
</feature>
<accession>A0ABN0ZCQ3</accession>
<evidence type="ECO:0000256" key="2">
    <source>
        <dbReference type="SAM" id="SignalP"/>
    </source>
</evidence>